<proteinExistence type="predicted"/>
<evidence type="ECO:0000313" key="4">
    <source>
        <dbReference type="Proteomes" id="UP001176940"/>
    </source>
</evidence>
<dbReference type="InterPro" id="IPR053064">
    <property type="entry name" value="Ankyrin-MYND_domain-protein"/>
</dbReference>
<evidence type="ECO:0000313" key="3">
    <source>
        <dbReference type="EMBL" id="CAJ0922123.1"/>
    </source>
</evidence>
<feature type="region of interest" description="Disordered" evidence="2">
    <location>
        <begin position="24"/>
        <end position="85"/>
    </location>
</feature>
<accession>A0ABN9KV15</accession>
<comment type="caution">
    <text evidence="3">The sequence shown here is derived from an EMBL/GenBank/DDBJ whole genome shotgun (WGS) entry which is preliminary data.</text>
</comment>
<feature type="compositionally biased region" description="Polar residues" evidence="2">
    <location>
        <begin position="61"/>
        <end position="70"/>
    </location>
</feature>
<keyword evidence="1" id="KW-0040">ANK repeat</keyword>
<dbReference type="PANTHER" id="PTHR15897:SF2">
    <property type="entry name" value="ANKYRIN REPEAT AND MYND DOMAIN-CONTAINING PROTEIN 1"/>
    <property type="match status" value="1"/>
</dbReference>
<dbReference type="PANTHER" id="PTHR15897">
    <property type="entry name" value="ANKYRIN REPEAT AND MYND DOMAIN PROTEIN 1"/>
    <property type="match status" value="1"/>
</dbReference>
<dbReference type="Gene3D" id="1.25.40.20">
    <property type="entry name" value="Ankyrin repeat-containing domain"/>
    <property type="match status" value="2"/>
</dbReference>
<feature type="repeat" description="ANK" evidence="1">
    <location>
        <begin position="143"/>
        <end position="178"/>
    </location>
</feature>
<reference evidence="3" key="1">
    <citation type="submission" date="2023-07" db="EMBL/GenBank/DDBJ databases">
        <authorList>
            <person name="Stuckert A."/>
        </authorList>
    </citation>
    <scope>NUCLEOTIDE SEQUENCE</scope>
</reference>
<dbReference type="InterPro" id="IPR002110">
    <property type="entry name" value="Ankyrin_rpt"/>
</dbReference>
<dbReference type="Proteomes" id="UP001176940">
    <property type="component" value="Unassembled WGS sequence"/>
</dbReference>
<organism evidence="3 4">
    <name type="scientific">Ranitomeya imitator</name>
    <name type="common">mimic poison frog</name>
    <dbReference type="NCBI Taxonomy" id="111125"/>
    <lineage>
        <taxon>Eukaryota</taxon>
        <taxon>Metazoa</taxon>
        <taxon>Chordata</taxon>
        <taxon>Craniata</taxon>
        <taxon>Vertebrata</taxon>
        <taxon>Euteleostomi</taxon>
        <taxon>Amphibia</taxon>
        <taxon>Batrachia</taxon>
        <taxon>Anura</taxon>
        <taxon>Neobatrachia</taxon>
        <taxon>Hyloidea</taxon>
        <taxon>Dendrobatidae</taxon>
        <taxon>Dendrobatinae</taxon>
        <taxon>Ranitomeya</taxon>
    </lineage>
</organism>
<feature type="repeat" description="ANK" evidence="1">
    <location>
        <begin position="261"/>
        <end position="293"/>
    </location>
</feature>
<dbReference type="PROSITE" id="PS50297">
    <property type="entry name" value="ANK_REP_REGION"/>
    <property type="match status" value="1"/>
</dbReference>
<gene>
    <name evidence="3" type="ORF">RIMI_LOCUS1683302</name>
</gene>
<name>A0ABN9KV15_9NEOB</name>
<dbReference type="EMBL" id="CAUEEQ010002224">
    <property type="protein sequence ID" value="CAJ0922123.1"/>
    <property type="molecule type" value="Genomic_DNA"/>
</dbReference>
<sequence>MLFYSTKSFWPNVAERNLPSYKEEHSDFALDSSKNENCAGNEMDPEKNGEISPLSDESHHTSVSSKTGASVESEEADSAPDHHRNKNLRSTMNLLLLRGADPNICSIPMLALFFAVKAADVSAVWLLLECGARTDVRVKTQHGSLTPLHIAAALPVVEGIRITEILLHAAADPNASAEDEDFVYDHDRGEMSGALLGFSMKGGLESGLPLYSYFDKSPCVSEEGGRTPLHVACEREDNYKYARDTISLLLAHKAKINPLWSGHSPLSLAIASGNDLAVKELLANGADPNLALSRGVGSALCAAVNIDYEKKRTLAARIGLVRLNIHLGDVLKDLSTTWTAPCLDEATTALTSLMEGTVKQPLIGHREPRESQCRHRWNRASTGDLLVKMYFVHGTMKMKKRIVIFDDKETLSQL</sequence>
<keyword evidence="4" id="KW-1185">Reference proteome</keyword>
<evidence type="ECO:0000256" key="1">
    <source>
        <dbReference type="PROSITE-ProRule" id="PRU00023"/>
    </source>
</evidence>
<dbReference type="SUPFAM" id="SSF48403">
    <property type="entry name" value="Ankyrin repeat"/>
    <property type="match status" value="1"/>
</dbReference>
<dbReference type="SMART" id="SM00248">
    <property type="entry name" value="ANK"/>
    <property type="match status" value="3"/>
</dbReference>
<evidence type="ECO:0000256" key="2">
    <source>
        <dbReference type="SAM" id="MobiDB-lite"/>
    </source>
</evidence>
<protein>
    <submittedName>
        <fullName evidence="3">Uncharacterized protein</fullName>
    </submittedName>
</protein>
<dbReference type="InterPro" id="IPR036770">
    <property type="entry name" value="Ankyrin_rpt-contain_sf"/>
</dbReference>
<dbReference type="PROSITE" id="PS50088">
    <property type="entry name" value="ANK_REPEAT"/>
    <property type="match status" value="2"/>
</dbReference>
<dbReference type="Pfam" id="PF12796">
    <property type="entry name" value="Ank_2"/>
    <property type="match status" value="1"/>
</dbReference>
<dbReference type="Pfam" id="PF00023">
    <property type="entry name" value="Ank"/>
    <property type="match status" value="1"/>
</dbReference>